<accession>A0ACB7PPL8</accession>
<proteinExistence type="predicted"/>
<evidence type="ECO:0000313" key="2">
    <source>
        <dbReference type="Proteomes" id="UP000724584"/>
    </source>
</evidence>
<evidence type="ECO:0000313" key="1">
    <source>
        <dbReference type="EMBL" id="KAH6650805.1"/>
    </source>
</evidence>
<keyword evidence="2" id="KW-1185">Reference proteome</keyword>
<comment type="caution">
    <text evidence="1">The sequence shown here is derived from an EMBL/GenBank/DDBJ whole genome shotgun (WGS) entry which is preliminary data.</text>
</comment>
<sequence>MVVSEKLQKPSSYYISLSTKIWVRYTFFEGVRYIQSLTNEQPPDGSAAAELAYGSSSVVAIFVAEDHLGVRDLVFTSSFEKPAIEEQPNVWWRTFQNLQNSTVKGTTNGARLLSLTSLSESYTPRFARLMSWATPRFLEHLRCSLLHANPRELNHSGPIQMAAFKCNDPGVIGYSVCCTPNPTAIHAYSPGEDTEFYRQNQSVGTVWQYMPLDKEEIVVEIWKLDRLSPRGGALTPSRVFYGSSDHSIRLVAFESPLPERQSAPREPYFYTSASLDDVTAVTPCRCRIGETPVTKGLLLHHADARVSCVGEVRLNALGSRLELEGALWLGFSTTALEGHSVTEIAASRPAETDGVTWLELPCSGKLEWWFSFRQCRVYHKGRASPETTRNDSAISSDSCSRFDPESSVRVKW</sequence>
<protein>
    <submittedName>
        <fullName evidence="1">Uncharacterized protein</fullName>
    </submittedName>
</protein>
<dbReference type="EMBL" id="JAGIZQ010000001">
    <property type="protein sequence ID" value="KAH6650805.1"/>
    <property type="molecule type" value="Genomic_DNA"/>
</dbReference>
<reference evidence="1 2" key="1">
    <citation type="journal article" date="2021" name="Nat. Commun.">
        <title>Genetic determinants of endophytism in the Arabidopsis root mycobiome.</title>
        <authorList>
            <person name="Mesny F."/>
            <person name="Miyauchi S."/>
            <person name="Thiergart T."/>
            <person name="Pickel B."/>
            <person name="Atanasova L."/>
            <person name="Karlsson M."/>
            <person name="Huettel B."/>
            <person name="Barry K.W."/>
            <person name="Haridas S."/>
            <person name="Chen C."/>
            <person name="Bauer D."/>
            <person name="Andreopoulos W."/>
            <person name="Pangilinan J."/>
            <person name="LaButti K."/>
            <person name="Riley R."/>
            <person name="Lipzen A."/>
            <person name="Clum A."/>
            <person name="Drula E."/>
            <person name="Henrissat B."/>
            <person name="Kohler A."/>
            <person name="Grigoriev I.V."/>
            <person name="Martin F.M."/>
            <person name="Hacquard S."/>
        </authorList>
    </citation>
    <scope>NUCLEOTIDE SEQUENCE [LARGE SCALE GENOMIC DNA]</scope>
    <source>
        <strain evidence="1 2">MPI-SDFR-AT-0079</strain>
    </source>
</reference>
<gene>
    <name evidence="1" type="ORF">F5144DRAFT_638073</name>
</gene>
<name>A0ACB7PPL8_9PEZI</name>
<organism evidence="1 2">
    <name type="scientific">Chaetomium tenue</name>
    <dbReference type="NCBI Taxonomy" id="1854479"/>
    <lineage>
        <taxon>Eukaryota</taxon>
        <taxon>Fungi</taxon>
        <taxon>Dikarya</taxon>
        <taxon>Ascomycota</taxon>
        <taxon>Pezizomycotina</taxon>
        <taxon>Sordariomycetes</taxon>
        <taxon>Sordariomycetidae</taxon>
        <taxon>Sordariales</taxon>
        <taxon>Chaetomiaceae</taxon>
        <taxon>Chaetomium</taxon>
    </lineage>
</organism>
<dbReference type="Proteomes" id="UP000724584">
    <property type="component" value="Unassembled WGS sequence"/>
</dbReference>